<name>A0A1F6DAU8_9BACT</name>
<dbReference type="Proteomes" id="UP000177958">
    <property type="component" value="Unassembled WGS sequence"/>
</dbReference>
<organism evidence="2 3">
    <name type="scientific">Candidatus Kaiserbacteria bacterium RIFCSPHIGHO2_01_FULL_55_17</name>
    <dbReference type="NCBI Taxonomy" id="1798484"/>
    <lineage>
        <taxon>Bacteria</taxon>
        <taxon>Candidatus Kaiseribacteriota</taxon>
    </lineage>
</organism>
<comment type="caution">
    <text evidence="2">The sequence shown here is derived from an EMBL/GenBank/DDBJ whole genome shotgun (WGS) entry which is preliminary data.</text>
</comment>
<reference evidence="2 3" key="1">
    <citation type="journal article" date="2016" name="Nat. Commun.">
        <title>Thousands of microbial genomes shed light on interconnected biogeochemical processes in an aquifer system.</title>
        <authorList>
            <person name="Anantharaman K."/>
            <person name="Brown C.T."/>
            <person name="Hug L.A."/>
            <person name="Sharon I."/>
            <person name="Castelle C.J."/>
            <person name="Probst A.J."/>
            <person name="Thomas B.C."/>
            <person name="Singh A."/>
            <person name="Wilkins M.J."/>
            <person name="Karaoz U."/>
            <person name="Brodie E.L."/>
            <person name="Williams K.H."/>
            <person name="Hubbard S.S."/>
            <person name="Banfield J.F."/>
        </authorList>
    </citation>
    <scope>NUCLEOTIDE SEQUENCE [LARGE SCALE GENOMIC DNA]</scope>
</reference>
<evidence type="ECO:0000313" key="3">
    <source>
        <dbReference type="Proteomes" id="UP000177958"/>
    </source>
</evidence>
<evidence type="ECO:0000313" key="2">
    <source>
        <dbReference type="EMBL" id="OGG58447.1"/>
    </source>
</evidence>
<keyword evidence="1" id="KW-0732">Signal</keyword>
<evidence type="ECO:0000256" key="1">
    <source>
        <dbReference type="SAM" id="SignalP"/>
    </source>
</evidence>
<sequence>MNTTRKACRLLIFALICSALFIFAPLAAHAQTNPDDLENTAQRIEGSASALYQFKNEGIFGCNQVAGANASAGTMAAIGGVYVPVNDAAVTLNTGIIVYKECVLRPLQDRLRESAVSALLKKQTVGIETGREGNKQYVVNRNDEREQQADRAIVATLSDEKILAKLNPAFKDTVRSSIARGYRAGREPESQLECTYKGNVEEVLKGKIPAGGGGVPNVLNALTVLTDPACNPMGTYAMVARIANDRITQAVKDWEITVAEGRGFYAKTDDATDPLAEKILTPASVVQESYQQILGSSVRQLESANDIGQMIGALFAGVTTQALTDSRGLAGLSQSFGGQPSYLDQVARESSQGVIGAAVNAALQILRASREVETRYLAAMNAVASTLTQTISQLRSAEKACWALIVPKAQEYAQQNGFQIQVATSTAFSQQVIGAQISPLAQAALTNIQNSQKALALIDQLIAGVTNTKSVSAQRLALQQLDNLVAQKQLHSQSDAVNAEKQREDIAAAMETLRVDTITAWGDSPDPSVGWCNVKNSDIPRLWAERWKK</sequence>
<feature type="chain" id="PRO_5009523813" evidence="1">
    <location>
        <begin position="31"/>
        <end position="549"/>
    </location>
</feature>
<dbReference type="AlphaFoldDB" id="A0A1F6DAU8"/>
<feature type="signal peptide" evidence="1">
    <location>
        <begin position="1"/>
        <end position="30"/>
    </location>
</feature>
<accession>A0A1F6DAU8</accession>
<dbReference type="EMBL" id="MFKX01000003">
    <property type="protein sequence ID" value="OGG58447.1"/>
    <property type="molecule type" value="Genomic_DNA"/>
</dbReference>
<proteinExistence type="predicted"/>
<gene>
    <name evidence="2" type="ORF">A2853_01990</name>
</gene>
<protein>
    <submittedName>
        <fullName evidence="2">Uncharacterized protein</fullName>
    </submittedName>
</protein>